<dbReference type="PANTHER" id="PTHR47934:SF4">
    <property type="entry name" value="OS08G0191900 PROTEIN"/>
    <property type="match status" value="1"/>
</dbReference>
<dbReference type="InterPro" id="IPR002885">
    <property type="entry name" value="PPR_rpt"/>
</dbReference>
<dbReference type="Gene3D" id="1.25.40.10">
    <property type="entry name" value="Tetratricopeptide repeat domain"/>
    <property type="match status" value="4"/>
</dbReference>
<accession>A0AAD7LAW6</accession>
<feature type="compositionally biased region" description="Acidic residues" evidence="4">
    <location>
        <begin position="595"/>
        <end position="618"/>
    </location>
</feature>
<evidence type="ECO:0000313" key="5">
    <source>
        <dbReference type="EMBL" id="KAJ7954652.1"/>
    </source>
</evidence>
<feature type="region of interest" description="Disordered" evidence="4">
    <location>
        <begin position="588"/>
        <end position="624"/>
    </location>
</feature>
<feature type="repeat" description="PPR" evidence="3">
    <location>
        <begin position="379"/>
        <end position="413"/>
    </location>
</feature>
<dbReference type="Pfam" id="PF01535">
    <property type="entry name" value="PPR"/>
    <property type="match status" value="2"/>
</dbReference>
<feature type="repeat" description="PPR" evidence="3">
    <location>
        <begin position="519"/>
        <end position="553"/>
    </location>
</feature>
<feature type="repeat" description="PPR" evidence="3">
    <location>
        <begin position="204"/>
        <end position="238"/>
    </location>
</feature>
<organism evidence="5 6">
    <name type="scientific">Quillaja saponaria</name>
    <name type="common">Soap bark tree</name>
    <dbReference type="NCBI Taxonomy" id="32244"/>
    <lineage>
        <taxon>Eukaryota</taxon>
        <taxon>Viridiplantae</taxon>
        <taxon>Streptophyta</taxon>
        <taxon>Embryophyta</taxon>
        <taxon>Tracheophyta</taxon>
        <taxon>Spermatophyta</taxon>
        <taxon>Magnoliopsida</taxon>
        <taxon>eudicotyledons</taxon>
        <taxon>Gunneridae</taxon>
        <taxon>Pentapetalae</taxon>
        <taxon>rosids</taxon>
        <taxon>fabids</taxon>
        <taxon>Fabales</taxon>
        <taxon>Quillajaceae</taxon>
        <taxon>Quillaja</taxon>
    </lineage>
</organism>
<feature type="repeat" description="PPR" evidence="3">
    <location>
        <begin position="239"/>
        <end position="273"/>
    </location>
</feature>
<dbReference type="InterPro" id="IPR011990">
    <property type="entry name" value="TPR-like_helical_dom_sf"/>
</dbReference>
<dbReference type="KEGG" id="qsa:O6P43_026205"/>
<keyword evidence="2" id="KW-0677">Repeat</keyword>
<evidence type="ECO:0000256" key="2">
    <source>
        <dbReference type="ARBA" id="ARBA00022737"/>
    </source>
</evidence>
<dbReference type="GO" id="GO:0006396">
    <property type="term" value="P:RNA processing"/>
    <property type="evidence" value="ECO:0007669"/>
    <property type="project" value="TreeGrafter"/>
</dbReference>
<proteinExistence type="inferred from homology"/>
<comment type="caution">
    <text evidence="5">The sequence shown here is derived from an EMBL/GenBank/DDBJ whole genome shotgun (WGS) entry which is preliminary data.</text>
</comment>
<comment type="similarity">
    <text evidence="1">Belongs to the PPR family. P subfamily.</text>
</comment>
<sequence length="624" mass="70867">MVFLIPNSAFLSKPRYPQIHTVASTSTSDPLSRSFAPCSTKLFSGSSRSQRRRLRVGDSSTGSGIKDINETQFSGAVLKADRPVLVEFVASCKTEHGSAKVSGRMMVVSMGMLAPRKFLSRRKKHEVFKDAADEADQKNWRRMMKEIDETGSAVSVLRGERTENQAVPRDLVLGTLIRFKQLKRWNLVSEILEWLRTQNWWNYSEMDFLMLITAYGKQGDFNRAERILSLLNKKGYAPNVVSHTALMEAYGRGRQYSNAEAVFRRMQISGPKPSALTYQIILKTFVEGNKFKEAEEIFDTLLNKDKSSLKPDQKMFHVMIYMYKKSGSYEKARKIFALMAERGIKPSTVTYNSLMSFEPNYKEVSKIYDQMQRAGLRPDVVSYALLINAYGKARREDEALAVFEEMLDAGVRPTQKAYNILLDAFAISGMAEQAQTVFKSMRRDRFTPDLCSYTTMLAAYVNASDMEGAERFFRRLIQDGLEPNVVTYGTLIKGYAKINDVGKVMEKYEQMQERGIKANQTICTTIMDAYGKNEDFGSAIVWFKEMESCGFPADQKAKNILLSLAKTEDEQKRANELAGSSYKHNNVYKVTGVSENDDDTNDVDDDENDGEYDDDTEYFDAKEP</sequence>
<reference evidence="5" key="1">
    <citation type="journal article" date="2023" name="Science">
        <title>Elucidation of the pathway for biosynthesis of saponin adjuvants from the soapbark tree.</title>
        <authorList>
            <person name="Reed J."/>
            <person name="Orme A."/>
            <person name="El-Demerdash A."/>
            <person name="Owen C."/>
            <person name="Martin L.B.B."/>
            <person name="Misra R.C."/>
            <person name="Kikuchi S."/>
            <person name="Rejzek M."/>
            <person name="Martin A.C."/>
            <person name="Harkess A."/>
            <person name="Leebens-Mack J."/>
            <person name="Louveau T."/>
            <person name="Stephenson M.J."/>
            <person name="Osbourn A."/>
        </authorList>
    </citation>
    <scope>NUCLEOTIDE SEQUENCE</scope>
    <source>
        <strain evidence="5">S10</strain>
    </source>
</reference>
<dbReference type="Proteomes" id="UP001163823">
    <property type="component" value="Chromosome 10"/>
</dbReference>
<dbReference type="PROSITE" id="PS51375">
    <property type="entry name" value="PPR"/>
    <property type="match status" value="8"/>
</dbReference>
<name>A0AAD7LAW6_QUISA</name>
<protein>
    <submittedName>
        <fullName evidence="5">Pentatricopeptide repeat</fullName>
    </submittedName>
</protein>
<dbReference type="GO" id="GO:0003729">
    <property type="term" value="F:mRNA binding"/>
    <property type="evidence" value="ECO:0007669"/>
    <property type="project" value="TreeGrafter"/>
</dbReference>
<dbReference type="EMBL" id="JARAOO010000010">
    <property type="protein sequence ID" value="KAJ7954652.1"/>
    <property type="molecule type" value="Genomic_DNA"/>
</dbReference>
<dbReference type="Pfam" id="PF13041">
    <property type="entry name" value="PPR_2"/>
    <property type="match status" value="4"/>
</dbReference>
<evidence type="ECO:0000256" key="1">
    <source>
        <dbReference type="ARBA" id="ARBA00007626"/>
    </source>
</evidence>
<keyword evidence="6" id="KW-1185">Reference proteome</keyword>
<evidence type="ECO:0000256" key="3">
    <source>
        <dbReference type="PROSITE-ProRule" id="PRU00708"/>
    </source>
</evidence>
<dbReference type="SUPFAM" id="SSF81901">
    <property type="entry name" value="HCP-like"/>
    <property type="match status" value="1"/>
</dbReference>
<evidence type="ECO:0000256" key="4">
    <source>
        <dbReference type="SAM" id="MobiDB-lite"/>
    </source>
</evidence>
<feature type="repeat" description="PPR" evidence="3">
    <location>
        <begin position="484"/>
        <end position="518"/>
    </location>
</feature>
<dbReference type="InterPro" id="IPR051114">
    <property type="entry name" value="Mito_RNA_Proc_CCM1"/>
</dbReference>
<feature type="repeat" description="PPR" evidence="3">
    <location>
        <begin position="449"/>
        <end position="483"/>
    </location>
</feature>
<feature type="repeat" description="PPR" evidence="3">
    <location>
        <begin position="312"/>
        <end position="346"/>
    </location>
</feature>
<dbReference type="PANTHER" id="PTHR47934">
    <property type="entry name" value="PENTATRICOPEPTIDE REPEAT-CONTAINING PROTEIN PET309, MITOCHONDRIAL"/>
    <property type="match status" value="1"/>
</dbReference>
<feature type="repeat" description="PPR" evidence="3">
    <location>
        <begin position="414"/>
        <end position="448"/>
    </location>
</feature>
<evidence type="ECO:0000313" key="6">
    <source>
        <dbReference type="Proteomes" id="UP001163823"/>
    </source>
</evidence>
<gene>
    <name evidence="5" type="ORF">O6P43_026205</name>
</gene>
<dbReference type="NCBIfam" id="TIGR00756">
    <property type="entry name" value="PPR"/>
    <property type="match status" value="8"/>
</dbReference>
<dbReference type="AlphaFoldDB" id="A0AAD7LAW6"/>
<dbReference type="GO" id="GO:0009507">
    <property type="term" value="C:chloroplast"/>
    <property type="evidence" value="ECO:0007669"/>
    <property type="project" value="TreeGrafter"/>
</dbReference>